<dbReference type="InterPro" id="IPR045095">
    <property type="entry name" value="ACDP"/>
</dbReference>
<dbReference type="OrthoDB" id="5353557at2759"/>
<protein>
    <submittedName>
        <fullName evidence="3">DUF21 domain-containing protein</fullName>
    </submittedName>
</protein>
<dbReference type="CDD" id="cd04590">
    <property type="entry name" value="CBS_pair_CorC_HlyC_assoc"/>
    <property type="match status" value="1"/>
</dbReference>
<accession>A0A1R1PYR3</accession>
<organism evidence="3 4">
    <name type="scientific">Zancudomyces culisetae</name>
    <name type="common">Gut fungus</name>
    <name type="synonym">Smittium culisetae</name>
    <dbReference type="NCBI Taxonomy" id="1213189"/>
    <lineage>
        <taxon>Eukaryota</taxon>
        <taxon>Fungi</taxon>
        <taxon>Fungi incertae sedis</taxon>
        <taxon>Zoopagomycota</taxon>
        <taxon>Kickxellomycotina</taxon>
        <taxon>Harpellomycetes</taxon>
        <taxon>Harpellales</taxon>
        <taxon>Legeriomycetaceae</taxon>
        <taxon>Zancudomyces</taxon>
    </lineage>
</organism>
<dbReference type="AlphaFoldDB" id="A0A1R1PYR3"/>
<dbReference type="SUPFAM" id="SSF54631">
    <property type="entry name" value="CBS-domain pair"/>
    <property type="match status" value="1"/>
</dbReference>
<evidence type="ECO:0000313" key="4">
    <source>
        <dbReference type="Proteomes" id="UP000188320"/>
    </source>
</evidence>
<name>A0A1R1PYR3_ZANCU</name>
<keyword evidence="4" id="KW-1185">Reference proteome</keyword>
<evidence type="ECO:0000256" key="1">
    <source>
        <dbReference type="ARBA" id="ARBA00022737"/>
    </source>
</evidence>
<dbReference type="Proteomes" id="UP000188320">
    <property type="component" value="Unassembled WGS sequence"/>
</dbReference>
<dbReference type="InterPro" id="IPR046342">
    <property type="entry name" value="CBS_dom_sf"/>
</dbReference>
<keyword evidence="1" id="KW-0677">Repeat</keyword>
<dbReference type="Gene3D" id="3.10.580.10">
    <property type="entry name" value="CBS-domain"/>
    <property type="match status" value="2"/>
</dbReference>
<proteinExistence type="predicted"/>
<reference evidence="4" key="1">
    <citation type="submission" date="2017-01" db="EMBL/GenBank/DDBJ databases">
        <authorList>
            <person name="Wang Y."/>
            <person name="White M."/>
            <person name="Kvist S."/>
            <person name="Moncalvo J.-M."/>
        </authorList>
    </citation>
    <scope>NUCLEOTIDE SEQUENCE [LARGE SCALE GENOMIC DNA]</scope>
    <source>
        <strain evidence="4">COL-18-3</strain>
    </source>
</reference>
<evidence type="ECO:0000313" key="3">
    <source>
        <dbReference type="EMBL" id="OMH86106.1"/>
    </source>
</evidence>
<feature type="compositionally biased region" description="Polar residues" evidence="2">
    <location>
        <begin position="142"/>
        <end position="151"/>
    </location>
</feature>
<dbReference type="PANTHER" id="PTHR12064:SF97">
    <property type="entry name" value="METAL TRANSPORTER CNNM-5"/>
    <property type="match status" value="1"/>
</dbReference>
<dbReference type="GO" id="GO:0005737">
    <property type="term" value="C:cytoplasm"/>
    <property type="evidence" value="ECO:0007669"/>
    <property type="project" value="TreeGrafter"/>
</dbReference>
<dbReference type="PANTHER" id="PTHR12064">
    <property type="entry name" value="METAL TRANSPORTER CNNM"/>
    <property type="match status" value="1"/>
</dbReference>
<feature type="region of interest" description="Disordered" evidence="2">
    <location>
        <begin position="132"/>
        <end position="151"/>
    </location>
</feature>
<comment type="caution">
    <text evidence="3">The sequence shown here is derived from an EMBL/GenBank/DDBJ whole genome shotgun (WGS) entry which is preliminary data.</text>
</comment>
<dbReference type="GO" id="GO:0030026">
    <property type="term" value="P:intracellular manganese ion homeostasis"/>
    <property type="evidence" value="ECO:0007669"/>
    <property type="project" value="TreeGrafter"/>
</dbReference>
<dbReference type="InterPro" id="IPR044751">
    <property type="entry name" value="Ion_transp-like_CBS"/>
</dbReference>
<gene>
    <name evidence="3" type="ORF">AX774_g336</name>
</gene>
<dbReference type="GO" id="GO:0010960">
    <property type="term" value="P:magnesium ion homeostasis"/>
    <property type="evidence" value="ECO:0007669"/>
    <property type="project" value="InterPro"/>
</dbReference>
<dbReference type="EMBL" id="LSSK01000017">
    <property type="protein sequence ID" value="OMH86106.1"/>
    <property type="molecule type" value="Genomic_DNA"/>
</dbReference>
<evidence type="ECO:0000256" key="2">
    <source>
        <dbReference type="SAM" id="MobiDB-lite"/>
    </source>
</evidence>
<sequence>MVVDVMTDMNSVYMLEFNDTLNMKLINEIVDRGHSRIPVYKGKRSNIVGVLLVKSLILINPKECIKVGRLQLRQIPWVLTSVSLYDILNAFQEGGSHMAVVASAPSDESAVDMRNLDTNRAGLAMKMNESTPLNIGHRSSDAETSYASSKPKRTSSQFSAKISYKSEENWTPLGIITLEDVIEELIQEEIVDETDVFIDIKNKIKVARAISSAKLLPGTFSPHSITRNKSTTSYHKRSMLRNDSSRLQSGPACQSEINTESYGILVSQPEEQNSSSLGGNTPTFKV</sequence>